<organism evidence="4">
    <name type="scientific">Pseudomonas sp. Hg7Tf</name>
    <dbReference type="NCBI Taxonomy" id="3236988"/>
    <lineage>
        <taxon>Bacteria</taxon>
        <taxon>Pseudomonadati</taxon>
        <taxon>Pseudomonadota</taxon>
        <taxon>Gammaproteobacteria</taxon>
        <taxon>Pseudomonadales</taxon>
        <taxon>Pseudomonadaceae</taxon>
        <taxon>Pseudomonas</taxon>
    </lineage>
</organism>
<dbReference type="AlphaFoldDB" id="A0AB39HUQ7"/>
<evidence type="ECO:0000256" key="2">
    <source>
        <dbReference type="SAM" id="Phobius"/>
    </source>
</evidence>
<protein>
    <submittedName>
        <fullName evidence="4">Phage tail tape measure protein</fullName>
    </submittedName>
</protein>
<keyword evidence="2" id="KW-0472">Membrane</keyword>
<feature type="compositionally biased region" description="Low complexity" evidence="1">
    <location>
        <begin position="545"/>
        <end position="560"/>
    </location>
</feature>
<evidence type="ECO:0000259" key="3">
    <source>
        <dbReference type="Pfam" id="PF10145"/>
    </source>
</evidence>
<keyword evidence="2" id="KW-1133">Transmembrane helix</keyword>
<dbReference type="Pfam" id="PF10145">
    <property type="entry name" value="PhageMin_Tail"/>
    <property type="match status" value="1"/>
</dbReference>
<feature type="compositionally biased region" description="Polar residues" evidence="1">
    <location>
        <begin position="676"/>
        <end position="690"/>
    </location>
</feature>
<keyword evidence="2" id="KW-0812">Transmembrane</keyword>
<feature type="compositionally biased region" description="Basic residues" evidence="1">
    <location>
        <begin position="531"/>
        <end position="544"/>
    </location>
</feature>
<feature type="region of interest" description="Disordered" evidence="1">
    <location>
        <begin position="671"/>
        <end position="696"/>
    </location>
</feature>
<dbReference type="RefSeq" id="WP_280042440.1">
    <property type="nucleotide sequence ID" value="NZ_CP162607.1"/>
</dbReference>
<name>A0AB39HUQ7_9PSED</name>
<evidence type="ECO:0000256" key="1">
    <source>
        <dbReference type="SAM" id="MobiDB-lite"/>
    </source>
</evidence>
<dbReference type="EMBL" id="CP162607">
    <property type="protein sequence ID" value="XDK35172.1"/>
    <property type="molecule type" value="Genomic_DNA"/>
</dbReference>
<feature type="region of interest" description="Disordered" evidence="1">
    <location>
        <begin position="519"/>
        <end position="566"/>
    </location>
</feature>
<sequence length="780" mass="79357">MASKLAVELVIGAAVKPTVGAVFNTVEDRIKQVQQEGNQPRALRNAIGDVMRLDEAVRAAQRSGSSAASAMQSRLDKARNSLRSQGVDVSKLREQYQALGRALEGSELQAKGRQQWADGKAGIGRAVTGVKAIAIPAMISADFQSIVRDIAIKAGVAGEPQEKQMARTFISTSQTTGMARNDVANMVKGLVDGGMKADTALAYAPLAAKFAVGQGVSGADTAGIINALQANAKITDPMVMESALEVIAAQTKAGGFEAADLATSLAPLLEKMSGLGTTGLSAVSQVGAMLQVQRSATGSSDQAASNLGSWLSSLASAQMSKEADPQKAQAQLDVPEQISAALMGFAPNQTLYTQYRDIAPQAKGGLDSDLRARRETSVQIWNEAYQAIDESMRSMGDAIRPLTDNTAKVITFVAQAFTALTDKAQPLVLGIAAVGAAISALTAVASVVQMGKGVLNVGRGLFKEVTAKDPPGAKPGRVSRLMNIGLKVLGFGGEDSPQGAGMGTEPLKVFVVNAGDFTGGGAGPGNPGGRRTSRRRQGNSRNARRSTSSARSTPAPASTPGVGGGVARLASGASKFGGLLKRVPGGNLIGAGLGVVDTYRNARTVDEKAKGYGAAAGGFGGALAGAAAGAALGSVVPVLGTAVGGAIGAMIGGMGGENLGGWLGKRLFGSDAPGNASAQPADNVPPQTSGPGDVVRALAGQPTTQSSMASLAGAPVQERGPAPQINQQFTFAPNMPFTVQGGLSDPLQLAQEVGAIVRREFDGLVSQATSRQLYDAPHVV</sequence>
<evidence type="ECO:0000313" key="4">
    <source>
        <dbReference type="EMBL" id="XDK35172.1"/>
    </source>
</evidence>
<accession>A0AB39HUQ7</accession>
<feature type="transmembrane region" description="Helical" evidence="2">
    <location>
        <begin position="427"/>
        <end position="448"/>
    </location>
</feature>
<feature type="domain" description="Phage tail tape measure protein" evidence="3">
    <location>
        <begin position="171"/>
        <end position="332"/>
    </location>
</feature>
<proteinExistence type="predicted"/>
<gene>
    <name evidence="4" type="ORF">AB4Y39_15810</name>
</gene>
<reference evidence="4" key="1">
    <citation type="submission" date="2024-07" db="EMBL/GenBank/DDBJ databases">
        <title>Identification and characteristics of a novel species of coltsfoot's symbiotic bacteria.</title>
        <authorList>
            <person name="Juszczyk A."/>
            <person name="Jasielczuk I."/>
            <person name="Gurgul A."/>
            <person name="Rogala M."/>
            <person name="Kowalczyk A."/>
            <person name="Szmatola T."/>
            <person name="Kosecka-Strojek M."/>
            <person name="Arent Z."/>
            <person name="Latowski D."/>
        </authorList>
    </citation>
    <scope>NUCLEOTIDE SEQUENCE</scope>
    <source>
        <strain evidence="4">Hg7Tf</strain>
    </source>
</reference>
<dbReference type="InterPro" id="IPR010090">
    <property type="entry name" value="Phage_tape_meas"/>
</dbReference>
<feature type="compositionally biased region" description="Gly residues" evidence="1">
    <location>
        <begin position="519"/>
        <end position="528"/>
    </location>
</feature>